<gene>
    <name evidence="5" type="ORF">DW858_02750</name>
</gene>
<evidence type="ECO:0000259" key="4">
    <source>
        <dbReference type="PROSITE" id="PS51194"/>
    </source>
</evidence>
<dbReference type="PROSITE" id="PS51192">
    <property type="entry name" value="HELICASE_ATP_BIND_1"/>
    <property type="match status" value="1"/>
</dbReference>
<reference evidence="5 6" key="1">
    <citation type="submission" date="2018-08" db="EMBL/GenBank/DDBJ databases">
        <title>A genome reference for cultivated species of the human gut microbiota.</title>
        <authorList>
            <person name="Zou Y."/>
            <person name="Xue W."/>
            <person name="Luo G."/>
        </authorList>
    </citation>
    <scope>NUCLEOTIDE SEQUENCE [LARGE SCALE GENOMIC DNA]</scope>
    <source>
        <strain evidence="5 6">AM37-3BH</strain>
    </source>
</reference>
<name>A0A413Z0C6_9FIRM</name>
<dbReference type="GO" id="GO:0003676">
    <property type="term" value="F:nucleic acid binding"/>
    <property type="evidence" value="ECO:0007669"/>
    <property type="project" value="InterPro"/>
</dbReference>
<dbReference type="PROSITE" id="PS51194">
    <property type="entry name" value="HELICASE_CTER"/>
    <property type="match status" value="1"/>
</dbReference>
<dbReference type="InterPro" id="IPR018973">
    <property type="entry name" value="MZB"/>
</dbReference>
<dbReference type="InterPro" id="IPR014001">
    <property type="entry name" value="Helicase_ATP-bd"/>
</dbReference>
<dbReference type="EMBL" id="QSHM01000002">
    <property type="protein sequence ID" value="RHC14757.1"/>
    <property type="molecule type" value="Genomic_DNA"/>
</dbReference>
<accession>A0A413Z0C6</accession>
<organism evidence="5 6">
    <name type="scientific">Lachnospira eligens</name>
    <dbReference type="NCBI Taxonomy" id="39485"/>
    <lineage>
        <taxon>Bacteria</taxon>
        <taxon>Bacillati</taxon>
        <taxon>Bacillota</taxon>
        <taxon>Clostridia</taxon>
        <taxon>Lachnospirales</taxon>
        <taxon>Lachnospiraceae</taxon>
        <taxon>Lachnospira</taxon>
    </lineage>
</organism>
<dbReference type="InterPro" id="IPR011545">
    <property type="entry name" value="DEAD/DEAH_box_helicase_dom"/>
</dbReference>
<evidence type="ECO:0000259" key="3">
    <source>
        <dbReference type="PROSITE" id="PS51192"/>
    </source>
</evidence>
<dbReference type="GO" id="GO:0005524">
    <property type="term" value="F:ATP binding"/>
    <property type="evidence" value="ECO:0007669"/>
    <property type="project" value="UniProtKB-KW"/>
</dbReference>
<protein>
    <submittedName>
        <fullName evidence="5">DUF1998 domain-containing protein</fullName>
    </submittedName>
</protein>
<dbReference type="Gene3D" id="3.40.50.300">
    <property type="entry name" value="P-loop containing nucleotide triphosphate hydrolases"/>
    <property type="match status" value="2"/>
</dbReference>
<keyword evidence="2" id="KW-0067">ATP-binding</keyword>
<evidence type="ECO:0000256" key="1">
    <source>
        <dbReference type="ARBA" id="ARBA00022741"/>
    </source>
</evidence>
<dbReference type="GO" id="GO:0036297">
    <property type="term" value="P:interstrand cross-link repair"/>
    <property type="evidence" value="ECO:0007669"/>
    <property type="project" value="TreeGrafter"/>
</dbReference>
<dbReference type="Pfam" id="PF00270">
    <property type="entry name" value="DEAD"/>
    <property type="match status" value="2"/>
</dbReference>
<dbReference type="InterPro" id="IPR001650">
    <property type="entry name" value="Helicase_C-like"/>
</dbReference>
<dbReference type="Pfam" id="PF09369">
    <property type="entry name" value="MZB"/>
    <property type="match status" value="1"/>
</dbReference>
<dbReference type="GO" id="GO:0043138">
    <property type="term" value="F:3'-5' DNA helicase activity"/>
    <property type="evidence" value="ECO:0007669"/>
    <property type="project" value="TreeGrafter"/>
</dbReference>
<keyword evidence="1" id="KW-0547">Nucleotide-binding</keyword>
<dbReference type="PANTHER" id="PTHR47957">
    <property type="entry name" value="ATP-DEPENDENT HELICASE HRQ1"/>
    <property type="match status" value="1"/>
</dbReference>
<comment type="caution">
    <text evidence="5">The sequence shown here is derived from an EMBL/GenBank/DDBJ whole genome shotgun (WGS) entry which is preliminary data.</text>
</comment>
<proteinExistence type="predicted"/>
<dbReference type="SMART" id="SM00487">
    <property type="entry name" value="DEXDc"/>
    <property type="match status" value="1"/>
</dbReference>
<dbReference type="Proteomes" id="UP000285844">
    <property type="component" value="Unassembled WGS sequence"/>
</dbReference>
<dbReference type="InterPro" id="IPR027417">
    <property type="entry name" value="P-loop_NTPase"/>
</dbReference>
<dbReference type="RefSeq" id="WP_118362417.1">
    <property type="nucleotide sequence ID" value="NZ_QSHM01000002.1"/>
</dbReference>
<evidence type="ECO:0000256" key="2">
    <source>
        <dbReference type="ARBA" id="ARBA00022840"/>
    </source>
</evidence>
<dbReference type="Pfam" id="PF00271">
    <property type="entry name" value="Helicase_C"/>
    <property type="match status" value="1"/>
</dbReference>
<dbReference type="SMART" id="SM00490">
    <property type="entry name" value="HELICc"/>
    <property type="match status" value="1"/>
</dbReference>
<dbReference type="GO" id="GO:0006289">
    <property type="term" value="P:nucleotide-excision repair"/>
    <property type="evidence" value="ECO:0007669"/>
    <property type="project" value="TreeGrafter"/>
</dbReference>
<feature type="domain" description="Helicase C-terminal" evidence="4">
    <location>
        <begin position="1031"/>
        <end position="1178"/>
    </location>
</feature>
<evidence type="ECO:0000313" key="5">
    <source>
        <dbReference type="EMBL" id="RHC14757.1"/>
    </source>
</evidence>
<evidence type="ECO:0000313" key="6">
    <source>
        <dbReference type="Proteomes" id="UP000285844"/>
    </source>
</evidence>
<sequence length="1752" mass="201925">MNEYSIVNTHEALKRRLIDYIETAYFGKNDELRELCRDELETQGVLWKEPYIEANPAYVSMINGISESDKIPKHIKEILLQMIDKKMGVYSSPYIHQIQAIENFYSGKELFVATGTGSGKTECFMWPMVTKLVAEARQNQLSWKQRGVRAMMLYPMNALVSDQIGRLRRMIGTDSFYKMFLDYTGSERRPQFGMYTGRTPYAGDMKREQDIALSETLRQNLIYRDAETVEQLKAMGKYPSKYNLEAFVDGLIEGKHITDNRDAELITRFEMQCNTPDILITNYSMLEYMLMRQEEQSLWEDTRDWLTMSEENKLLFIIDEAHMYRGASGGEVALLIRRFLHKLGVSRNKIQFILTSASIPQNEEKKVRKFVCDLTALSDDESSNIQIITGEREEVKYEGAKKINASAISSFDIDSLHSDNKLMAIKKVCELMELPVENCDFSSEKMVENWLYDVLVKIQPLLKIMECCRGNAISYDELADKVFPSEEKWLAQKATSVLLSIAPLAKGKDGQVLFPSRLHMMFRGISGIYACANPNCTEKKHSSHIPLGKIYIGKHEDVCRCGGKIYELLNDRTCGALFLRGYIDEMEPQARFVWNKKGIVFEQNFKEVHYYIIPDNMSLGSKKDVKIGWLNSIAGRIEQDDTHAEEPNYLHVAYSIKSPKESPNIFTFGSCPRCKKMHLHVSDFATKGNEPFFHLVSEQLMIQPPVITDVAKLEFTPNAGRKVLLFSDSRQRAATLAKELTSVADEDAMRKAITVSAKELTNWALTTDRDPSMDLLYIAFLKVALDNKLRFFYGNDEKDMHDHLQTMKEVIERQERRGRRARNIDYAELKKQKFATVPELYSRYLLKILCSNFRSFTDLGLCWIEPCNYDLIDEVVECLENNGIKLSEDEFYAIFAAWAAEVLTDSYAYDYDINRNVRRSITNIPRFGIDPEGKFPKRFEKLFKENGIDEAKQLVLYRQLLKFTQKGKDDNENLYINPQLVTLKFDDEQKWYKCPSCGRVFPYTLWGKCVWCCNGEPIQMTDNEFEGLSFWRKPILDAVEGKKDALMTRINTEEHTAQLSHKDQRIDMWSTTEEYELRFQNVYIDDKGPVDVLSCTTTMEVGIDIGSLTAVGLRNIPPMRENYQQRAGRAGRRGSAISTIVTYTDNGPHDSYYFNHPEKIIAGEPRHPFIDSDNQKLIYRHLNVIYVSEYLNKYDISANSMGIIDFINNHLNLFFEFLRNKSFTNQELESLVPGRDYSHVEEQKQVLVQALETLQRKVYDFKDDYFDSNDNEKKVLDVFLEEGIFPTYSFPRNVVGFSIENRTGDKIEQEPDRALDMAISEYAPGRLIVVNKKTYKSGGIYNFHSKFRDEDKAHPARKYFDSKEYYRSMFYCENSSCNWVGMEDPGKVCPFCRQESVKYKHMIKPWGFAPEGGTSIREAEAEAEMTYAELPSYASPIKDEEMEKSSDYSMIRYGRLVDQPLTILNEGPQNEGFTVCTECGAAIPGENMIELQKKDQPYRHPRIRAKCQHPSDRIVTAFLGYQFLTDMILVEIELDLNQINTVHEGLWIESAAQSLSEAMVLAAGQLLDIEFSDMKSGYRLRYASDKVCVDIFLFDSLSSGAGYSSMLAGRISDLMNETYKILQCSKNCATACHDCLKHYWNQRVHNKLDRHLAEQLLDWSKTKKLATPIEYKEQVRLILGIKENALLDADFDIVCENQKIYCVKNGKKREVYIYPAMWMLNNPQIPAGSIAVSDKLIINSMPQAYSLIRNLL</sequence>
<dbReference type="SUPFAM" id="SSF52540">
    <property type="entry name" value="P-loop containing nucleoside triphosphate hydrolases"/>
    <property type="match status" value="2"/>
</dbReference>
<dbReference type="PANTHER" id="PTHR47957:SF3">
    <property type="entry name" value="ATP-DEPENDENT HELICASE HRQ1"/>
    <property type="match status" value="1"/>
</dbReference>
<feature type="domain" description="Helicase ATP-binding" evidence="3">
    <location>
        <begin position="101"/>
        <end position="377"/>
    </location>
</feature>